<dbReference type="Gene3D" id="1.10.340.70">
    <property type="match status" value="1"/>
</dbReference>
<dbReference type="PANTHER" id="PTHR37984:SF8">
    <property type="entry name" value="CCHC-TYPE DOMAIN-CONTAINING PROTEIN"/>
    <property type="match status" value="1"/>
</dbReference>
<proteinExistence type="predicted"/>
<evidence type="ECO:0000313" key="3">
    <source>
        <dbReference type="EMBL" id="PFX21297.1"/>
    </source>
</evidence>
<gene>
    <name evidence="3" type="primary">Tf2-6</name>
    <name evidence="3" type="ORF">AWC38_SpisGene14236</name>
</gene>
<sequence>MNNEREIVGPLRELTRLNQALLWADQHTEAFTKAKDSVAKAPCLRYFDVHSPVVLQVDASDYGLGAALLQPTSSSSNSSHIQWQPLAFSSSSLTPTEQRYAQIEKEALAIVHGFHKFDQFLFGKADKTVQSDHKLLETIFKKPLASAPRHLQSMMLSLQGYSFRVEYHKGVSLHIADTLSRAPLPMTSHKQMHEGFVYRTEIRFNSTDLSGFQDATLQEIRAASSTDPELTVLRPFIESGWPNDKAAVPPLAQPYWSIRHELTKHENLSFKQDRVIIPLALRQKILHKLHGAHRGTEFTLRHARSCVYWPPINDQITEMCKICVICARYPHQNAREPLKPYSVPNLPWQLVSQDLFELNALAYLVTVDHYSDYYELDQLPSIQSSAVIQATKQHFGLQTSSSIERLKSLLQKQNVQCKMSCSFSTVDSVCGPTPYTPNELHVIPLKSCRKDLTHYLTDLGVSGSRGFGTRINEADDMLNCAGLHSLSEEDKERITVCPKHRYELTTNYQKLKSSCCHPSHKGEAKKLKNPRRVNKQVSEEIYPEFQVTVPIGSDQEEKVLEAMKRSLDTTLAKKGNESRACAVKEEVTTNQSPILLRVYHEAENRQTRLQILSMFAKRFSKKELREMIPGLSKWQIDQARRHAAEEGPGQPVVSQPIKRTRLDPVKTNHFVNFIASANFLQDVAYGTKELKLASGEKIPIPNVIRTMVPSRIIKQYISYCQETEFNPASERTLYRIIDVCAASRQKSLQGGAISIWGKEAKAIIKEAKRYLRTDFKSHVGPEERCVDHCTGFSLSDPHNDAFAQRCNHIHDMSFPSCSQLDEALSNVMSMINSPKLTLTDEEQSQVTFDVAHAVEAIASWKAHMLRTVNQEQAKEETLGALNDQSVLVIMDWAMKYLPQRYREQMSDFYAKRGKIELILVTIKQEHPNVEMAYLKSDNAGCYHNASLILSLKSIGERAGITVQRYDFSDPQSGKDVCDRKIAPMKGHIQRWVNEKHDLVTAVDMKEALESYGGVRGCRITVAEVDVAKAAKPEEWKGISALFNFEFLSSGIRAWKAYGIGEGQMFPYDEVGRPLQGTTGLHIIMPLTFRLSLSKPGLLKVKAKHTNLQDLFMYQEEGCVASFRTQKDLEGHMDTRRHVRVTEHETGYDLARKEWAKKITGIQSTHVGQTGHVRAGSHWMSTREASQQGWALKRQRKGQRATENVKKFLVEKFNRGVTTGKIYFKDQVVILTVDKKIRPTS</sequence>
<dbReference type="EMBL" id="LSMT01000283">
    <property type="protein sequence ID" value="PFX21297.1"/>
    <property type="molecule type" value="Genomic_DNA"/>
</dbReference>
<dbReference type="InterPro" id="IPR043502">
    <property type="entry name" value="DNA/RNA_pol_sf"/>
</dbReference>
<reference evidence="4" key="1">
    <citation type="journal article" date="2017" name="bioRxiv">
        <title>Comparative analysis of the genomes of Stylophora pistillata and Acropora digitifera provides evidence for extensive differences between species of corals.</title>
        <authorList>
            <person name="Voolstra C.R."/>
            <person name="Li Y."/>
            <person name="Liew Y.J."/>
            <person name="Baumgarten S."/>
            <person name="Zoccola D."/>
            <person name="Flot J.-F."/>
            <person name="Tambutte S."/>
            <person name="Allemand D."/>
            <person name="Aranda M."/>
        </authorList>
    </citation>
    <scope>NUCLEOTIDE SEQUENCE [LARGE SCALE GENOMIC DNA]</scope>
</reference>
<dbReference type="Proteomes" id="UP000225706">
    <property type="component" value="Unassembled WGS sequence"/>
</dbReference>
<dbReference type="FunFam" id="1.10.340.70:FF:000004">
    <property type="entry name" value="Retrovirus-related Pol polyprotein from transposon 297-like Protein"/>
    <property type="match status" value="1"/>
</dbReference>
<dbReference type="CDD" id="cd09274">
    <property type="entry name" value="RNase_HI_RT_Ty3"/>
    <property type="match status" value="1"/>
</dbReference>
<dbReference type="SUPFAM" id="SSF56672">
    <property type="entry name" value="DNA/RNA polymerases"/>
    <property type="match status" value="1"/>
</dbReference>
<comment type="caution">
    <text evidence="3">The sequence shown here is derived from an EMBL/GenBank/DDBJ whole genome shotgun (WGS) entry which is preliminary data.</text>
</comment>
<name>A0A2B4RY92_STYPI</name>
<feature type="domain" description="Reverse transcriptase/retrotransposon-derived protein RNase H-like" evidence="1">
    <location>
        <begin position="23"/>
        <end position="124"/>
    </location>
</feature>
<organism evidence="3 4">
    <name type="scientific">Stylophora pistillata</name>
    <name type="common">Smooth cauliflower coral</name>
    <dbReference type="NCBI Taxonomy" id="50429"/>
    <lineage>
        <taxon>Eukaryota</taxon>
        <taxon>Metazoa</taxon>
        <taxon>Cnidaria</taxon>
        <taxon>Anthozoa</taxon>
        <taxon>Hexacorallia</taxon>
        <taxon>Scleractinia</taxon>
        <taxon>Astrocoeniina</taxon>
        <taxon>Pocilloporidae</taxon>
        <taxon>Stylophora</taxon>
    </lineage>
</organism>
<protein>
    <submittedName>
        <fullName evidence="3">Transposon Tf2-6 polyprotein</fullName>
    </submittedName>
</protein>
<dbReference type="InterPro" id="IPR050951">
    <property type="entry name" value="Retrovirus_Pol_polyprotein"/>
</dbReference>
<feature type="domain" description="Integrase zinc-binding" evidence="2">
    <location>
        <begin position="277"/>
        <end position="329"/>
    </location>
</feature>
<keyword evidence="4" id="KW-1185">Reference proteome</keyword>
<dbReference type="Pfam" id="PF17919">
    <property type="entry name" value="RT_RNaseH_2"/>
    <property type="match status" value="1"/>
</dbReference>
<dbReference type="OrthoDB" id="5988588at2759"/>
<dbReference type="InterPro" id="IPR041577">
    <property type="entry name" value="RT_RNaseH_2"/>
</dbReference>
<dbReference type="InterPro" id="IPR041588">
    <property type="entry name" value="Integrase_H2C2"/>
</dbReference>
<dbReference type="AlphaFoldDB" id="A0A2B4RY92"/>
<evidence type="ECO:0000259" key="2">
    <source>
        <dbReference type="Pfam" id="PF17921"/>
    </source>
</evidence>
<dbReference type="PANTHER" id="PTHR37984">
    <property type="entry name" value="PROTEIN CBG26694"/>
    <property type="match status" value="1"/>
</dbReference>
<evidence type="ECO:0000259" key="1">
    <source>
        <dbReference type="Pfam" id="PF17919"/>
    </source>
</evidence>
<evidence type="ECO:0000313" key="4">
    <source>
        <dbReference type="Proteomes" id="UP000225706"/>
    </source>
</evidence>
<accession>A0A2B4RY92</accession>
<dbReference type="Pfam" id="PF17921">
    <property type="entry name" value="Integrase_H2C2"/>
    <property type="match status" value="1"/>
</dbReference>